<dbReference type="Gene3D" id="2.40.10.10">
    <property type="entry name" value="Trypsin-like serine proteases"/>
    <property type="match status" value="1"/>
</dbReference>
<protein>
    <recommendedName>
        <fullName evidence="1">Peptidase S39 domain-containing protein</fullName>
    </recommendedName>
</protein>
<dbReference type="GO" id="GO:0016020">
    <property type="term" value="C:membrane"/>
    <property type="evidence" value="ECO:0007669"/>
    <property type="project" value="InterPro"/>
</dbReference>
<proteinExistence type="predicted"/>
<dbReference type="GO" id="GO:0016032">
    <property type="term" value="P:viral process"/>
    <property type="evidence" value="ECO:0007669"/>
    <property type="project" value="InterPro"/>
</dbReference>
<reference evidence="2" key="1">
    <citation type="submission" date="2016-04" db="EMBL/GenBank/DDBJ databases">
        <authorList>
            <person name="Calderon-Fernandez G.M.Sr."/>
        </authorList>
    </citation>
    <scope>NUCLEOTIDE SEQUENCE</scope>
    <source>
        <strain evidence="2">Int1</strain>
        <tissue evidence="2">Integument</tissue>
    </source>
</reference>
<feature type="domain" description="Peptidase S39" evidence="1">
    <location>
        <begin position="56"/>
        <end position="170"/>
    </location>
</feature>
<dbReference type="SUPFAM" id="SSF50494">
    <property type="entry name" value="Trypsin-like serine proteases"/>
    <property type="match status" value="1"/>
</dbReference>
<dbReference type="EMBL" id="GEMB01004007">
    <property type="protein sequence ID" value="JAR99253.1"/>
    <property type="molecule type" value="Transcribed_RNA"/>
</dbReference>
<sequence length="176" mass="19570">RSQATWYMYEPESIRPGSHLANLRETPKFIAEVHCWHPEVGWYRAGTCFNLEGTIYTAAHVLDNAHNVKLVRDGAEYECRPQDFTIQDMDVAFMRPTMQMTQRLVMTSARSASINNDNMVQVCDGKRYSIGVLVASKAAGYLEYAGSTTPGFSGSPYYMGNSVWGMHQGGGTVNLG</sequence>
<feature type="non-terminal residue" evidence="2">
    <location>
        <position position="1"/>
    </location>
</feature>
<accession>A0A170XV23</accession>
<dbReference type="AlphaFoldDB" id="A0A170XV23"/>
<evidence type="ECO:0000313" key="2">
    <source>
        <dbReference type="EMBL" id="JAR99253.1"/>
    </source>
</evidence>
<dbReference type="Pfam" id="PF02122">
    <property type="entry name" value="Peptidase_S39"/>
    <property type="match status" value="1"/>
</dbReference>
<evidence type="ECO:0000259" key="1">
    <source>
        <dbReference type="Pfam" id="PF02122"/>
    </source>
</evidence>
<dbReference type="GO" id="GO:0004252">
    <property type="term" value="F:serine-type endopeptidase activity"/>
    <property type="evidence" value="ECO:0007669"/>
    <property type="project" value="InterPro"/>
</dbReference>
<name>A0A170XV23_TRIIF</name>
<organism evidence="2">
    <name type="scientific">Triatoma infestans</name>
    <name type="common">Assassin bug</name>
    <dbReference type="NCBI Taxonomy" id="30076"/>
    <lineage>
        <taxon>Eukaryota</taxon>
        <taxon>Metazoa</taxon>
        <taxon>Ecdysozoa</taxon>
        <taxon>Arthropoda</taxon>
        <taxon>Hexapoda</taxon>
        <taxon>Insecta</taxon>
        <taxon>Pterygota</taxon>
        <taxon>Neoptera</taxon>
        <taxon>Paraneoptera</taxon>
        <taxon>Hemiptera</taxon>
        <taxon>Heteroptera</taxon>
        <taxon>Panheteroptera</taxon>
        <taxon>Cimicomorpha</taxon>
        <taxon>Reduviidae</taxon>
        <taxon>Triatominae</taxon>
        <taxon>Triatoma</taxon>
    </lineage>
</organism>
<dbReference type="InterPro" id="IPR000382">
    <property type="entry name" value="Peptidase_S39B_luteovirus"/>
</dbReference>
<dbReference type="InterPro" id="IPR043504">
    <property type="entry name" value="Peptidase_S1_PA_chymotrypsin"/>
</dbReference>
<reference evidence="2" key="2">
    <citation type="journal article" date="2017" name="J. Med. Entomol.">
        <title>Transcriptome Analysis of the Triatoma infestans (Hemiptera: Reduviidae) Integument.</title>
        <authorList>
            <person name="Calderon-Fernandez G.M."/>
            <person name="Moriconi D.E."/>
            <person name="Dulbecco A.B."/>
            <person name="Juarez M.P."/>
        </authorList>
    </citation>
    <scope>NUCLEOTIDE SEQUENCE</scope>
    <source>
        <strain evidence="2">Int1</strain>
        <tissue evidence="2">Integument</tissue>
    </source>
</reference>
<dbReference type="InterPro" id="IPR009003">
    <property type="entry name" value="Peptidase_S1_PA"/>
</dbReference>
<feature type="non-terminal residue" evidence="2">
    <location>
        <position position="176"/>
    </location>
</feature>